<dbReference type="AlphaFoldDB" id="A0A0M3HQX0"/>
<protein>
    <submittedName>
        <fullName evidence="2">Phosducin domain-containing protein</fullName>
    </submittedName>
</protein>
<dbReference type="WBParaSite" id="ALUE_0000458301-mRNA-1">
    <property type="protein sequence ID" value="ALUE_0000458301-mRNA-1"/>
    <property type="gene ID" value="ALUE_0000458301"/>
</dbReference>
<organism evidence="1 2">
    <name type="scientific">Ascaris lumbricoides</name>
    <name type="common">Giant roundworm</name>
    <dbReference type="NCBI Taxonomy" id="6252"/>
    <lineage>
        <taxon>Eukaryota</taxon>
        <taxon>Metazoa</taxon>
        <taxon>Ecdysozoa</taxon>
        <taxon>Nematoda</taxon>
        <taxon>Chromadorea</taxon>
        <taxon>Rhabditida</taxon>
        <taxon>Spirurina</taxon>
        <taxon>Ascaridomorpha</taxon>
        <taxon>Ascaridoidea</taxon>
        <taxon>Ascarididae</taxon>
        <taxon>Ascaris</taxon>
    </lineage>
</organism>
<dbReference type="Proteomes" id="UP000036681">
    <property type="component" value="Unplaced"/>
</dbReference>
<name>A0A0M3HQX0_ASCLU</name>
<reference evidence="2" key="1">
    <citation type="submission" date="2017-02" db="UniProtKB">
        <authorList>
            <consortium name="WormBaseParasite"/>
        </authorList>
    </citation>
    <scope>IDENTIFICATION</scope>
</reference>
<evidence type="ECO:0000313" key="2">
    <source>
        <dbReference type="WBParaSite" id="ALUE_0000458301-mRNA-1"/>
    </source>
</evidence>
<keyword evidence="1" id="KW-1185">Reference proteome</keyword>
<proteinExistence type="predicted"/>
<sequence length="265" mass="30075">MDDFMMPEELDEAEEESCDTMLLSENNGKTSILADGGPSVSDSSEECIARMKELVERYRETKWKTREVNELARQLAIGVHLQAELDKCSSERRDFAIQIRLELRFLASSSSLLVIILQNISDFVFHNWHLVIGITVLSARPSNGCDALRSFSKSIAIERLAKDKEFICEDTLSSSRELVQEQALALPNALVFLLCNEHTSENELLKWILPNVDVGDSNCCECFLREEVKMRHVYRELESKSGCEEILDGSSVTKYFNSFVSRFAS</sequence>
<evidence type="ECO:0000313" key="1">
    <source>
        <dbReference type="Proteomes" id="UP000036681"/>
    </source>
</evidence>
<accession>A0A0M3HQX0</accession>